<evidence type="ECO:0000313" key="22">
    <source>
        <dbReference type="Proteomes" id="UP000766629"/>
    </source>
</evidence>
<dbReference type="PANTHER" id="PTHR32309">
    <property type="entry name" value="TYROSINE-PROTEIN KINASE"/>
    <property type="match status" value="1"/>
</dbReference>
<evidence type="ECO:0000259" key="20">
    <source>
        <dbReference type="Pfam" id="PF13807"/>
    </source>
</evidence>
<evidence type="ECO:0000256" key="1">
    <source>
        <dbReference type="ARBA" id="ARBA00004429"/>
    </source>
</evidence>
<feature type="coiled-coil region" evidence="16">
    <location>
        <begin position="238"/>
        <end position="294"/>
    </location>
</feature>
<name>A0ABS7NIF3_9RHOB</name>
<evidence type="ECO:0000259" key="18">
    <source>
        <dbReference type="Pfam" id="PF02706"/>
    </source>
</evidence>
<evidence type="ECO:0000256" key="5">
    <source>
        <dbReference type="ARBA" id="ARBA00022475"/>
    </source>
</evidence>
<evidence type="ECO:0000259" key="19">
    <source>
        <dbReference type="Pfam" id="PF13614"/>
    </source>
</evidence>
<keyword evidence="6" id="KW-0997">Cell inner membrane</keyword>
<dbReference type="RefSeq" id="WP_222509089.1">
    <property type="nucleotide sequence ID" value="NZ_JAHVJA010000008.1"/>
</dbReference>
<dbReference type="InterPro" id="IPR003856">
    <property type="entry name" value="LPS_length_determ_N"/>
</dbReference>
<dbReference type="Gene3D" id="3.40.50.300">
    <property type="entry name" value="P-loop containing nucleotide triphosphate hydrolases"/>
    <property type="match status" value="1"/>
</dbReference>
<accession>A0ABS7NIF3</accession>
<feature type="domain" description="Tyrosine-protein kinase G-rich" evidence="20">
    <location>
        <begin position="378"/>
        <end position="452"/>
    </location>
</feature>
<evidence type="ECO:0000256" key="10">
    <source>
        <dbReference type="ARBA" id="ARBA00022777"/>
    </source>
</evidence>
<evidence type="ECO:0000256" key="16">
    <source>
        <dbReference type="SAM" id="Coils"/>
    </source>
</evidence>
<evidence type="ECO:0000256" key="11">
    <source>
        <dbReference type="ARBA" id="ARBA00022840"/>
    </source>
</evidence>
<evidence type="ECO:0000256" key="15">
    <source>
        <dbReference type="ARBA" id="ARBA00051245"/>
    </source>
</evidence>
<keyword evidence="16" id="KW-0175">Coiled coil</keyword>
<dbReference type="Pfam" id="PF02706">
    <property type="entry name" value="Wzz"/>
    <property type="match status" value="1"/>
</dbReference>
<reference evidence="21 22" key="1">
    <citation type="submission" date="2021-06" db="EMBL/GenBank/DDBJ databases">
        <title>50 bacteria genomes isolated from Dapeng, Shenzhen, China.</title>
        <authorList>
            <person name="Zheng W."/>
            <person name="Yu S."/>
            <person name="Huang Y."/>
        </authorList>
    </citation>
    <scope>NUCLEOTIDE SEQUENCE [LARGE SCALE GENOMIC DNA]</scope>
    <source>
        <strain evidence="21 22">DP1N14-2</strain>
    </source>
</reference>
<keyword evidence="11" id="KW-0067">ATP-binding</keyword>
<feature type="domain" description="AAA" evidence="19">
    <location>
        <begin position="523"/>
        <end position="672"/>
    </location>
</feature>
<comment type="subcellular location">
    <subcellularLocation>
        <location evidence="1">Cell inner membrane</location>
        <topology evidence="1">Multi-pass membrane protein</topology>
    </subcellularLocation>
</comment>
<dbReference type="InterPro" id="IPR005702">
    <property type="entry name" value="Wzc-like_C"/>
</dbReference>
<evidence type="ECO:0000256" key="9">
    <source>
        <dbReference type="ARBA" id="ARBA00022741"/>
    </source>
</evidence>
<dbReference type="InterPro" id="IPR027417">
    <property type="entry name" value="P-loop_NTPase"/>
</dbReference>
<comment type="similarity">
    <text evidence="3">Belongs to the etk/wzc family.</text>
</comment>
<evidence type="ECO:0000313" key="21">
    <source>
        <dbReference type="EMBL" id="MBY6140978.1"/>
    </source>
</evidence>
<feature type="domain" description="Polysaccharide chain length determinant N-terminal" evidence="18">
    <location>
        <begin position="26"/>
        <end position="118"/>
    </location>
</feature>
<dbReference type="SUPFAM" id="SSF52540">
    <property type="entry name" value="P-loop containing nucleoside triphosphate hydrolases"/>
    <property type="match status" value="1"/>
</dbReference>
<comment type="similarity">
    <text evidence="2">Belongs to the CpsD/CapB family.</text>
</comment>
<evidence type="ECO:0000256" key="14">
    <source>
        <dbReference type="ARBA" id="ARBA00023137"/>
    </source>
</evidence>
<dbReference type="PANTHER" id="PTHR32309:SF13">
    <property type="entry name" value="FERRIC ENTEROBACTIN TRANSPORT PROTEIN FEPE"/>
    <property type="match status" value="1"/>
</dbReference>
<dbReference type="InterPro" id="IPR025669">
    <property type="entry name" value="AAA_dom"/>
</dbReference>
<dbReference type="Proteomes" id="UP000766629">
    <property type="component" value="Unassembled WGS sequence"/>
</dbReference>
<keyword evidence="9" id="KW-0547">Nucleotide-binding</keyword>
<organism evidence="21 22">
    <name type="scientific">Leisingera daeponensis</name>
    <dbReference type="NCBI Taxonomy" id="405746"/>
    <lineage>
        <taxon>Bacteria</taxon>
        <taxon>Pseudomonadati</taxon>
        <taxon>Pseudomonadota</taxon>
        <taxon>Alphaproteobacteria</taxon>
        <taxon>Rhodobacterales</taxon>
        <taxon>Roseobacteraceae</taxon>
        <taxon>Leisingera</taxon>
    </lineage>
</organism>
<evidence type="ECO:0000256" key="12">
    <source>
        <dbReference type="ARBA" id="ARBA00022989"/>
    </source>
</evidence>
<keyword evidence="14" id="KW-0829">Tyrosine-protein kinase</keyword>
<keyword evidence="12 17" id="KW-1133">Transmembrane helix</keyword>
<evidence type="ECO:0000256" key="13">
    <source>
        <dbReference type="ARBA" id="ARBA00023136"/>
    </source>
</evidence>
<proteinExistence type="inferred from homology"/>
<evidence type="ECO:0000256" key="3">
    <source>
        <dbReference type="ARBA" id="ARBA00008883"/>
    </source>
</evidence>
<dbReference type="EC" id="2.7.10.2" evidence="4"/>
<evidence type="ECO:0000256" key="17">
    <source>
        <dbReference type="SAM" id="Phobius"/>
    </source>
</evidence>
<dbReference type="GO" id="GO:0004715">
    <property type="term" value="F:non-membrane spanning protein tyrosine kinase activity"/>
    <property type="evidence" value="ECO:0007669"/>
    <property type="project" value="UniProtKB-EC"/>
</dbReference>
<feature type="transmembrane region" description="Helical" evidence="17">
    <location>
        <begin position="41"/>
        <end position="66"/>
    </location>
</feature>
<evidence type="ECO:0000256" key="7">
    <source>
        <dbReference type="ARBA" id="ARBA00022679"/>
    </source>
</evidence>
<keyword evidence="8 17" id="KW-0812">Transmembrane</keyword>
<dbReference type="EMBL" id="JAHVJA010000008">
    <property type="protein sequence ID" value="MBY6140978.1"/>
    <property type="molecule type" value="Genomic_DNA"/>
</dbReference>
<keyword evidence="13 17" id="KW-0472">Membrane</keyword>
<dbReference type="NCBIfam" id="TIGR01007">
    <property type="entry name" value="eps_fam"/>
    <property type="match status" value="1"/>
</dbReference>
<comment type="caution">
    <text evidence="21">The sequence shown here is derived from an EMBL/GenBank/DDBJ whole genome shotgun (WGS) entry which is preliminary data.</text>
</comment>
<dbReference type="Pfam" id="PF13614">
    <property type="entry name" value="AAA_31"/>
    <property type="match status" value="1"/>
</dbReference>
<feature type="transmembrane region" description="Helical" evidence="17">
    <location>
        <begin position="432"/>
        <end position="452"/>
    </location>
</feature>
<dbReference type="InterPro" id="IPR050445">
    <property type="entry name" value="Bact_polysacc_biosynth/exp"/>
</dbReference>
<evidence type="ECO:0000256" key="6">
    <source>
        <dbReference type="ARBA" id="ARBA00022519"/>
    </source>
</evidence>
<keyword evidence="5" id="KW-1003">Cell membrane</keyword>
<gene>
    <name evidence="21" type="ORF">KUV26_16180</name>
</gene>
<dbReference type="Pfam" id="PF13807">
    <property type="entry name" value="GNVR"/>
    <property type="match status" value="1"/>
</dbReference>
<keyword evidence="10" id="KW-0418">Kinase</keyword>
<dbReference type="InterPro" id="IPR032807">
    <property type="entry name" value="GNVR"/>
</dbReference>
<evidence type="ECO:0000256" key="4">
    <source>
        <dbReference type="ARBA" id="ARBA00011903"/>
    </source>
</evidence>
<evidence type="ECO:0000256" key="8">
    <source>
        <dbReference type="ARBA" id="ARBA00022692"/>
    </source>
</evidence>
<evidence type="ECO:0000256" key="2">
    <source>
        <dbReference type="ARBA" id="ARBA00007316"/>
    </source>
</evidence>
<comment type="catalytic activity">
    <reaction evidence="15">
        <text>L-tyrosyl-[protein] + ATP = O-phospho-L-tyrosyl-[protein] + ADP + H(+)</text>
        <dbReference type="Rhea" id="RHEA:10596"/>
        <dbReference type="Rhea" id="RHEA-COMP:10136"/>
        <dbReference type="Rhea" id="RHEA-COMP:20101"/>
        <dbReference type="ChEBI" id="CHEBI:15378"/>
        <dbReference type="ChEBI" id="CHEBI:30616"/>
        <dbReference type="ChEBI" id="CHEBI:46858"/>
        <dbReference type="ChEBI" id="CHEBI:61978"/>
        <dbReference type="ChEBI" id="CHEBI:456216"/>
        <dbReference type="EC" id="2.7.10.2"/>
    </reaction>
</comment>
<keyword evidence="22" id="KW-1185">Reference proteome</keyword>
<protein>
    <recommendedName>
        <fullName evidence="4">non-specific protein-tyrosine kinase</fullName>
        <ecNumber evidence="4">2.7.10.2</ecNumber>
    </recommendedName>
</protein>
<sequence>MKQLPLNEASFAVPRPAPAEAPDDDAVDLGALAATLWRGKWIVALATLAAVFTGGLYAFVAAVPLYTSSAVVMLETKQQSVVDLQSVVSGLSGDYAEVNSELEVLQSRGLMGKVVDKLDLMEDPEFNGTLTEPSAPAVLVRSVKSGIKSLLGLQRPAAEMPEELVQQLIRDSVVSTLLSKVSVHNVPNTLVFRVVAETESARKSALIADTIVDLYILNQIEVKFDATEQATTWLTGRVAELKAELEAAEAKANEFNAGTALISPEALQAQEVQLKDLRERISLAKAAADAAQARYDGLRAAATREAQAEISQDRQLQRLLAQAETAAGAAAFDTAFQRLLARAALDARRAAQQAQTLVQSEAELSRQTARQGEDLITLQQLSREAEAVRLLYEYFLTRLKETSAQEGIQKADSRLLSRAVIPLFPSAPKKSLILAMSGLLGLMLGAGAVLLLEARRRGYRSAGDLERKTGYSVLGQIPVFPASGRRKVLEYLAEKPSSATAEAVRNLRTSLMLSNVDQPPQVVVMTSSLPGEGKTTNALALAQNFTGIGKKVLLVEGDIRRRTMTAQLSDVPPQGIVSVLAGDLPAQEAIFQDPLLGCDVLAGEQTSANAADLFASERFRAFLQEMRQSYDVILIDTPPVLIVSDARLIARHADAVLLAVKWDDTSEQDVAESLRLFHTDNQRLTGMILGQINTRRMKQYGYSYGDYGSKYYVS</sequence>
<keyword evidence="7 21" id="KW-0808">Transferase</keyword>
<dbReference type="CDD" id="cd05387">
    <property type="entry name" value="BY-kinase"/>
    <property type="match status" value="1"/>
</dbReference>